<comment type="caution">
    <text evidence="2">The sequence shown here is derived from an EMBL/GenBank/DDBJ whole genome shotgun (WGS) entry which is preliminary data.</text>
</comment>
<keyword evidence="3" id="KW-1185">Reference proteome</keyword>
<dbReference type="OrthoDB" id="5521128at2"/>
<dbReference type="RefSeq" id="WP_120607559.1">
    <property type="nucleotide sequence ID" value="NZ_JABFJX010000110.1"/>
</dbReference>
<dbReference type="Pfam" id="PF15579">
    <property type="entry name" value="Imm52"/>
    <property type="match status" value="1"/>
</dbReference>
<organism evidence="2 3">
    <name type="scientific">Corallococcus carmarthensis</name>
    <dbReference type="NCBI Taxonomy" id="2316728"/>
    <lineage>
        <taxon>Bacteria</taxon>
        <taxon>Pseudomonadati</taxon>
        <taxon>Myxococcota</taxon>
        <taxon>Myxococcia</taxon>
        <taxon>Myxococcales</taxon>
        <taxon>Cystobacterineae</taxon>
        <taxon>Myxococcaceae</taxon>
        <taxon>Corallococcus</taxon>
    </lineage>
</organism>
<protein>
    <recommendedName>
        <fullName evidence="1">Immunity protein 52 domain-containing protein</fullName>
    </recommendedName>
</protein>
<sequence>MTVSSEATAWPETYYAGAYWGPRKESPEECARRAADFLNLLSPYDPLLTTWYKPTRSLKDVRKHPLMPPDVATLAELFRRGVNREKGGPVFEDLGFRFLSGNGGLGTDSVHLNTVCGGYSGVNTNLCLMSFPSKGAPRERLLSVPVLSGVLRSMALAFDPDWAVAGSDEYRKLMNADSTAGAFVGWVTYQSRRRGTVPPLPAPVRIEPVEDKGALIILAPERISARNPEHVEQGHRIGALLAKAGLMRPVMP</sequence>
<evidence type="ECO:0000313" key="3">
    <source>
        <dbReference type="Proteomes" id="UP000268313"/>
    </source>
</evidence>
<proteinExistence type="predicted"/>
<feature type="domain" description="Immunity protein 52" evidence="1">
    <location>
        <begin position="12"/>
        <end position="249"/>
    </location>
</feature>
<dbReference type="Proteomes" id="UP000268313">
    <property type="component" value="Unassembled WGS sequence"/>
</dbReference>
<evidence type="ECO:0000259" key="1">
    <source>
        <dbReference type="Pfam" id="PF15579"/>
    </source>
</evidence>
<dbReference type="AlphaFoldDB" id="A0A3A8JIB1"/>
<reference evidence="3" key="1">
    <citation type="submission" date="2018-09" db="EMBL/GenBank/DDBJ databases">
        <authorList>
            <person name="Livingstone P.G."/>
            <person name="Whitworth D.E."/>
        </authorList>
    </citation>
    <scope>NUCLEOTIDE SEQUENCE [LARGE SCALE GENOMIC DNA]</scope>
    <source>
        <strain evidence="3">CA043D</strain>
    </source>
</reference>
<dbReference type="EMBL" id="RAWE01000256">
    <property type="protein sequence ID" value="RKG95522.1"/>
    <property type="molecule type" value="Genomic_DNA"/>
</dbReference>
<name>A0A3A8JIB1_9BACT</name>
<evidence type="ECO:0000313" key="2">
    <source>
        <dbReference type="EMBL" id="RKG95522.1"/>
    </source>
</evidence>
<gene>
    <name evidence="2" type="ORF">D7X32_38800</name>
</gene>
<accession>A0A3A8JIB1</accession>
<dbReference type="InterPro" id="IPR028969">
    <property type="entry name" value="Imm52"/>
</dbReference>